<keyword evidence="2" id="KW-1185">Reference proteome</keyword>
<name>A0A8X6K295_9ARAC</name>
<sequence length="80" mass="9382">MLFFPLFHLERNIYALSLKASLRRRPLKAKEKDNQPNEVRFKERKLGTKLMQMVSHLASRIKKIEIKISISKIPDTECGT</sequence>
<proteinExistence type="predicted"/>
<evidence type="ECO:0000313" key="2">
    <source>
        <dbReference type="Proteomes" id="UP000886998"/>
    </source>
</evidence>
<gene>
    <name evidence="1" type="ORF">TNIN_265061</name>
</gene>
<comment type="caution">
    <text evidence="1">The sequence shown here is derived from an EMBL/GenBank/DDBJ whole genome shotgun (WGS) entry which is preliminary data.</text>
</comment>
<dbReference type="Proteomes" id="UP000886998">
    <property type="component" value="Unassembled WGS sequence"/>
</dbReference>
<protein>
    <submittedName>
        <fullName evidence="1">Uncharacterized protein</fullName>
    </submittedName>
</protein>
<accession>A0A8X6K295</accession>
<organism evidence="1 2">
    <name type="scientific">Trichonephila inaurata madagascariensis</name>
    <dbReference type="NCBI Taxonomy" id="2747483"/>
    <lineage>
        <taxon>Eukaryota</taxon>
        <taxon>Metazoa</taxon>
        <taxon>Ecdysozoa</taxon>
        <taxon>Arthropoda</taxon>
        <taxon>Chelicerata</taxon>
        <taxon>Arachnida</taxon>
        <taxon>Araneae</taxon>
        <taxon>Araneomorphae</taxon>
        <taxon>Entelegynae</taxon>
        <taxon>Araneoidea</taxon>
        <taxon>Nephilidae</taxon>
        <taxon>Trichonephila</taxon>
        <taxon>Trichonephila inaurata</taxon>
    </lineage>
</organism>
<dbReference type="AlphaFoldDB" id="A0A8X6K295"/>
<reference evidence="1" key="1">
    <citation type="submission" date="2020-08" db="EMBL/GenBank/DDBJ databases">
        <title>Multicomponent nature underlies the extraordinary mechanical properties of spider dragline silk.</title>
        <authorList>
            <person name="Kono N."/>
            <person name="Nakamura H."/>
            <person name="Mori M."/>
            <person name="Yoshida Y."/>
            <person name="Ohtoshi R."/>
            <person name="Malay A.D."/>
            <person name="Moran D.A.P."/>
            <person name="Tomita M."/>
            <person name="Numata K."/>
            <person name="Arakawa K."/>
        </authorList>
    </citation>
    <scope>NUCLEOTIDE SEQUENCE</scope>
</reference>
<evidence type="ECO:0000313" key="1">
    <source>
        <dbReference type="EMBL" id="GFS56925.1"/>
    </source>
</evidence>
<dbReference type="EMBL" id="BMAV01027167">
    <property type="protein sequence ID" value="GFS56925.1"/>
    <property type="molecule type" value="Genomic_DNA"/>
</dbReference>